<reference evidence="9" key="1">
    <citation type="submission" date="2018-06" db="EMBL/GenBank/DDBJ databases">
        <authorList>
            <person name="Zhirakovskaya E."/>
        </authorList>
    </citation>
    <scope>NUCLEOTIDE SEQUENCE</scope>
</reference>
<evidence type="ECO:0000256" key="4">
    <source>
        <dbReference type="ARBA" id="ARBA00022989"/>
    </source>
</evidence>
<feature type="domain" description="MacB-like periplasmic core" evidence="8">
    <location>
        <begin position="25"/>
        <end position="243"/>
    </location>
</feature>
<dbReference type="PANTHER" id="PTHR30572">
    <property type="entry name" value="MEMBRANE COMPONENT OF TRANSPORTER-RELATED"/>
    <property type="match status" value="1"/>
</dbReference>
<dbReference type="InterPro" id="IPR050250">
    <property type="entry name" value="Macrolide_Exporter_MacB"/>
</dbReference>
<gene>
    <name evidence="9" type="ORF">MNBD_BACTEROID01-2639</name>
</gene>
<name>A0A3B0U1G9_9ZZZZ</name>
<dbReference type="Pfam" id="PF12704">
    <property type="entry name" value="MacB_PCD"/>
    <property type="match status" value="1"/>
</dbReference>
<dbReference type="InterPro" id="IPR003838">
    <property type="entry name" value="ABC3_permease_C"/>
</dbReference>
<feature type="transmembrane region" description="Helical" evidence="6">
    <location>
        <begin position="291"/>
        <end position="316"/>
    </location>
</feature>
<proteinExistence type="predicted"/>
<evidence type="ECO:0000256" key="1">
    <source>
        <dbReference type="ARBA" id="ARBA00004651"/>
    </source>
</evidence>
<evidence type="ECO:0000313" key="9">
    <source>
        <dbReference type="EMBL" id="VAW24138.1"/>
    </source>
</evidence>
<dbReference type="EMBL" id="UOEP01000205">
    <property type="protein sequence ID" value="VAW24138.1"/>
    <property type="molecule type" value="Genomic_DNA"/>
</dbReference>
<accession>A0A3B0U1G9</accession>
<keyword evidence="5 6" id="KW-0472">Membrane</keyword>
<evidence type="ECO:0000256" key="2">
    <source>
        <dbReference type="ARBA" id="ARBA00022475"/>
    </source>
</evidence>
<keyword evidence="4 6" id="KW-1133">Transmembrane helix</keyword>
<protein>
    <submittedName>
        <fullName evidence="9">ABC-type antimicrobial peptide transport system, permease component</fullName>
    </submittedName>
</protein>
<feature type="domain" description="ABC3 transporter permease C-terminal" evidence="7">
    <location>
        <begin position="295"/>
        <end position="408"/>
    </location>
</feature>
<comment type="subcellular location">
    <subcellularLocation>
        <location evidence="1">Cell membrane</location>
        <topology evidence="1">Multi-pass membrane protein</topology>
    </subcellularLocation>
</comment>
<organism evidence="9">
    <name type="scientific">hydrothermal vent metagenome</name>
    <dbReference type="NCBI Taxonomy" id="652676"/>
    <lineage>
        <taxon>unclassified sequences</taxon>
        <taxon>metagenomes</taxon>
        <taxon>ecological metagenomes</taxon>
    </lineage>
</organism>
<feature type="transmembrane region" description="Helical" evidence="6">
    <location>
        <begin position="378"/>
        <end position="398"/>
    </location>
</feature>
<feature type="transmembrane region" description="Helical" evidence="6">
    <location>
        <begin position="21"/>
        <end position="46"/>
    </location>
</feature>
<sequence>MIRNTLFAENFHISLQSIRANLLRTVLTALIIAVGITALVGILTAIDSIKSMITEQFTFMGANTFTVTSRGMRVHLGNKRYRTKNYSYITYYQANEFKERYNFPATVSISLYATGTATLKYNTRKTNPNTTVRGVDENYLSTGGFEIDKGRNFSQHDITSGRRVVLLGSGLIKRLFPGNEDPLHKVVSIGSGKYKVIGILKSKGSGFGNSSDRVCFVPYTNVRVFFSRPNMNYDVQVKVANADFLEPAIGAAEADFRIVRGLAPVDDTDFNIEKSDNLVNIFLDNIKNITLAATIIGIITLFGAAVGLMNIMLVSVSERTREIGIRKAVGAKGRAIKQQFLAEAIIIGQMGGLLGVVAGILMGNFISMVMDSPFIIPWIWIFVGLILCFIVGIVSGYYPAMKASKYDPIESLRYE</sequence>
<feature type="transmembrane region" description="Helical" evidence="6">
    <location>
        <begin position="340"/>
        <end position="366"/>
    </location>
</feature>
<dbReference type="AlphaFoldDB" id="A0A3B0U1G9"/>
<keyword evidence="2" id="KW-1003">Cell membrane</keyword>
<dbReference type="GO" id="GO:0022857">
    <property type="term" value="F:transmembrane transporter activity"/>
    <property type="evidence" value="ECO:0007669"/>
    <property type="project" value="TreeGrafter"/>
</dbReference>
<evidence type="ECO:0000256" key="6">
    <source>
        <dbReference type="SAM" id="Phobius"/>
    </source>
</evidence>
<dbReference type="PANTHER" id="PTHR30572:SF15">
    <property type="entry name" value="ABC TRANSPORTER PERMEASE"/>
    <property type="match status" value="1"/>
</dbReference>
<keyword evidence="3 6" id="KW-0812">Transmembrane</keyword>
<evidence type="ECO:0000259" key="7">
    <source>
        <dbReference type="Pfam" id="PF02687"/>
    </source>
</evidence>
<dbReference type="Pfam" id="PF02687">
    <property type="entry name" value="FtsX"/>
    <property type="match status" value="1"/>
</dbReference>
<dbReference type="InterPro" id="IPR025857">
    <property type="entry name" value="MacB_PCD"/>
</dbReference>
<dbReference type="GO" id="GO:0005886">
    <property type="term" value="C:plasma membrane"/>
    <property type="evidence" value="ECO:0007669"/>
    <property type="project" value="UniProtKB-SubCell"/>
</dbReference>
<evidence type="ECO:0000259" key="8">
    <source>
        <dbReference type="Pfam" id="PF12704"/>
    </source>
</evidence>
<evidence type="ECO:0000256" key="3">
    <source>
        <dbReference type="ARBA" id="ARBA00022692"/>
    </source>
</evidence>
<evidence type="ECO:0000256" key="5">
    <source>
        <dbReference type="ARBA" id="ARBA00023136"/>
    </source>
</evidence>